<proteinExistence type="predicted"/>
<dbReference type="AlphaFoldDB" id="X1D9H6"/>
<accession>X1D9H6</accession>
<evidence type="ECO:0000313" key="1">
    <source>
        <dbReference type="EMBL" id="GAH01724.1"/>
    </source>
</evidence>
<organism evidence="1">
    <name type="scientific">marine sediment metagenome</name>
    <dbReference type="NCBI Taxonomy" id="412755"/>
    <lineage>
        <taxon>unclassified sequences</taxon>
        <taxon>metagenomes</taxon>
        <taxon>ecological metagenomes</taxon>
    </lineage>
</organism>
<feature type="non-terminal residue" evidence="1">
    <location>
        <position position="1"/>
    </location>
</feature>
<gene>
    <name evidence="1" type="ORF">S01H4_41766</name>
</gene>
<dbReference type="EMBL" id="BART01022868">
    <property type="protein sequence ID" value="GAH01724.1"/>
    <property type="molecule type" value="Genomic_DNA"/>
</dbReference>
<protein>
    <submittedName>
        <fullName evidence="1">Uncharacterized protein</fullName>
    </submittedName>
</protein>
<reference evidence="1" key="1">
    <citation type="journal article" date="2014" name="Front. Microbiol.">
        <title>High frequency of phylogenetically diverse reductive dehalogenase-homologous genes in deep subseafloor sedimentary metagenomes.</title>
        <authorList>
            <person name="Kawai M."/>
            <person name="Futagami T."/>
            <person name="Toyoda A."/>
            <person name="Takaki Y."/>
            <person name="Nishi S."/>
            <person name="Hori S."/>
            <person name="Arai W."/>
            <person name="Tsubouchi T."/>
            <person name="Morono Y."/>
            <person name="Uchiyama I."/>
            <person name="Ito T."/>
            <person name="Fujiyama A."/>
            <person name="Inagaki F."/>
            <person name="Takami H."/>
        </authorList>
    </citation>
    <scope>NUCLEOTIDE SEQUENCE</scope>
    <source>
        <strain evidence="1">Expedition CK06-06</strain>
    </source>
</reference>
<name>X1D9H6_9ZZZZ</name>
<sequence length="73" mass="8172">RTMGYLANIYWGIELHLANTTVIQLLILDDGLVFVTTWTGDTNMMGADILEPLSAFDDLLSTLQLIFAQRLDV</sequence>
<comment type="caution">
    <text evidence="1">The sequence shown here is derived from an EMBL/GenBank/DDBJ whole genome shotgun (WGS) entry which is preliminary data.</text>
</comment>